<dbReference type="AlphaFoldDB" id="A0AAP0R1N3"/>
<accession>A0AAP0R1N3</accession>
<organism evidence="2 3">
    <name type="scientific">Citrus x changshan-huyou</name>
    <dbReference type="NCBI Taxonomy" id="2935761"/>
    <lineage>
        <taxon>Eukaryota</taxon>
        <taxon>Viridiplantae</taxon>
        <taxon>Streptophyta</taxon>
        <taxon>Embryophyta</taxon>
        <taxon>Tracheophyta</taxon>
        <taxon>Spermatophyta</taxon>
        <taxon>Magnoliopsida</taxon>
        <taxon>eudicotyledons</taxon>
        <taxon>Gunneridae</taxon>
        <taxon>Pentapetalae</taxon>
        <taxon>rosids</taxon>
        <taxon>malvids</taxon>
        <taxon>Sapindales</taxon>
        <taxon>Rutaceae</taxon>
        <taxon>Aurantioideae</taxon>
        <taxon>Citrus</taxon>
    </lineage>
</organism>
<name>A0AAP0R1N3_9ROSI</name>
<sequence length="106" mass="12107">MGIHQRTIARYAVIVLSGNMTFVLREEGERGFASNSFQKYKSRGVSNNFPAQPTRDGNGLDLIQDPRDPNPIGSDLDRFKMDLDQIWILMCGSKTDLEQIWIYLNI</sequence>
<feature type="region of interest" description="Disordered" evidence="1">
    <location>
        <begin position="43"/>
        <end position="70"/>
    </location>
</feature>
<proteinExistence type="predicted"/>
<gene>
    <name evidence="2" type="ORF">WN944_011686</name>
</gene>
<dbReference type="EMBL" id="JBCGBO010000002">
    <property type="protein sequence ID" value="KAK9223244.1"/>
    <property type="molecule type" value="Genomic_DNA"/>
</dbReference>
<keyword evidence="3" id="KW-1185">Reference proteome</keyword>
<protein>
    <submittedName>
        <fullName evidence="2">Uncharacterized protein</fullName>
    </submittedName>
</protein>
<comment type="caution">
    <text evidence="2">The sequence shown here is derived from an EMBL/GenBank/DDBJ whole genome shotgun (WGS) entry which is preliminary data.</text>
</comment>
<evidence type="ECO:0000313" key="2">
    <source>
        <dbReference type="EMBL" id="KAK9223244.1"/>
    </source>
</evidence>
<reference evidence="2 3" key="1">
    <citation type="submission" date="2024-05" db="EMBL/GenBank/DDBJ databases">
        <title>Haplotype-resolved chromosome-level genome assembly of Huyou (Citrus changshanensis).</title>
        <authorList>
            <person name="Miao C."/>
            <person name="Chen W."/>
            <person name="Wu Y."/>
            <person name="Wang L."/>
            <person name="Zhao S."/>
            <person name="Grierson D."/>
            <person name="Xu C."/>
            <person name="Chen K."/>
        </authorList>
    </citation>
    <scope>NUCLEOTIDE SEQUENCE [LARGE SCALE GENOMIC DNA]</scope>
    <source>
        <strain evidence="2">01-14</strain>
        <tissue evidence="2">Leaf</tissue>
    </source>
</reference>
<evidence type="ECO:0000313" key="3">
    <source>
        <dbReference type="Proteomes" id="UP001428341"/>
    </source>
</evidence>
<evidence type="ECO:0000256" key="1">
    <source>
        <dbReference type="SAM" id="MobiDB-lite"/>
    </source>
</evidence>
<dbReference type="Proteomes" id="UP001428341">
    <property type="component" value="Unassembled WGS sequence"/>
</dbReference>